<proteinExistence type="predicted"/>
<evidence type="ECO:0000313" key="2">
    <source>
        <dbReference type="EMBL" id="GHA14512.1"/>
    </source>
</evidence>
<gene>
    <name evidence="2" type="ORF">GCM10010345_18840</name>
</gene>
<evidence type="ECO:0000313" key="3">
    <source>
        <dbReference type="Proteomes" id="UP000653644"/>
    </source>
</evidence>
<accession>A0ABQ3CH07</accession>
<dbReference type="EMBL" id="BMVN01000005">
    <property type="protein sequence ID" value="GHA14512.1"/>
    <property type="molecule type" value="Genomic_DNA"/>
</dbReference>
<name>A0ABQ3CH07_9ACTN</name>
<sequence length="63" mass="6321">MGVEVDRVGEVVPCVAVEAGWAGTEDVGARAVVAAPVVAEGPGQPSSPWMYSRPGPSSGVGRE</sequence>
<organism evidence="2 3">
    <name type="scientific">Streptomyces canarius</name>
    <dbReference type="NCBI Taxonomy" id="285453"/>
    <lineage>
        <taxon>Bacteria</taxon>
        <taxon>Bacillati</taxon>
        <taxon>Actinomycetota</taxon>
        <taxon>Actinomycetes</taxon>
        <taxon>Kitasatosporales</taxon>
        <taxon>Streptomycetaceae</taxon>
        <taxon>Streptomyces</taxon>
    </lineage>
</organism>
<dbReference type="Proteomes" id="UP000653644">
    <property type="component" value="Unassembled WGS sequence"/>
</dbReference>
<comment type="caution">
    <text evidence="2">The sequence shown here is derived from an EMBL/GenBank/DDBJ whole genome shotgun (WGS) entry which is preliminary data.</text>
</comment>
<evidence type="ECO:0000256" key="1">
    <source>
        <dbReference type="SAM" id="MobiDB-lite"/>
    </source>
</evidence>
<reference evidence="3" key="1">
    <citation type="journal article" date="2019" name="Int. J. Syst. Evol. Microbiol.">
        <title>The Global Catalogue of Microorganisms (GCM) 10K type strain sequencing project: providing services to taxonomists for standard genome sequencing and annotation.</title>
        <authorList>
            <consortium name="The Broad Institute Genomics Platform"/>
            <consortium name="The Broad Institute Genome Sequencing Center for Infectious Disease"/>
            <person name="Wu L."/>
            <person name="Ma J."/>
        </authorList>
    </citation>
    <scope>NUCLEOTIDE SEQUENCE [LARGE SCALE GENOMIC DNA]</scope>
    <source>
        <strain evidence="3">JCM 4733</strain>
    </source>
</reference>
<feature type="region of interest" description="Disordered" evidence="1">
    <location>
        <begin position="39"/>
        <end position="63"/>
    </location>
</feature>
<keyword evidence="3" id="KW-1185">Reference proteome</keyword>
<protein>
    <submittedName>
        <fullName evidence="2">Uncharacterized protein</fullName>
    </submittedName>
</protein>